<accession>A0AAW0B700</accession>
<organism evidence="1 2">
    <name type="scientific">Paramarasmius palmivorus</name>
    <dbReference type="NCBI Taxonomy" id="297713"/>
    <lineage>
        <taxon>Eukaryota</taxon>
        <taxon>Fungi</taxon>
        <taxon>Dikarya</taxon>
        <taxon>Basidiomycota</taxon>
        <taxon>Agaricomycotina</taxon>
        <taxon>Agaricomycetes</taxon>
        <taxon>Agaricomycetidae</taxon>
        <taxon>Agaricales</taxon>
        <taxon>Marasmiineae</taxon>
        <taxon>Marasmiaceae</taxon>
        <taxon>Paramarasmius</taxon>
    </lineage>
</organism>
<keyword evidence="2" id="KW-1185">Reference proteome</keyword>
<protein>
    <submittedName>
        <fullName evidence="1">Uncharacterized protein</fullName>
    </submittedName>
</protein>
<dbReference type="EMBL" id="JAYKXP010000160">
    <property type="protein sequence ID" value="KAK7021856.1"/>
    <property type="molecule type" value="Genomic_DNA"/>
</dbReference>
<evidence type="ECO:0000313" key="1">
    <source>
        <dbReference type="EMBL" id="KAK7021856.1"/>
    </source>
</evidence>
<proteinExistence type="predicted"/>
<name>A0AAW0B700_9AGAR</name>
<comment type="caution">
    <text evidence="1">The sequence shown here is derived from an EMBL/GenBank/DDBJ whole genome shotgun (WGS) entry which is preliminary data.</text>
</comment>
<dbReference type="Proteomes" id="UP001383192">
    <property type="component" value="Unassembled WGS sequence"/>
</dbReference>
<sequence length="681" mass="75697">MPVLLIPLLFSPDNVADYVFPMLSFEILSDFESSSPRAKKAVLAYRRRKLEVSMRRFWSPQDFDALLALLHHTGGLVVGSVALESLTRPLPNSSFEVAVCRELVAIIGHFFLSVGLSYRQSDAAAAEGWIGGEAFFFDIQNSNPSTSEHRSYTRTVNGETAVADVYTFESEDGTVYQLIAANRHPLEVVLGMANTLHMCFLSSTHLVSLYKNATFKNRVCLDFTEPATRMLSAHTWYFDNPVSVNPVSVAEETVNTSDDFSILPRQVGDEFCLVVPLKERSFARGSLGLGRQAMVFCHSWQLAYDQHLARVTWTVVQAHTLKQAYLIATPIYEALLFNVPLRLFRAVFIFRRMPKIQRRFLDSKVSKLLRTAFGTMVGPNGTLSMVADSLSQPFTSFRRENPGLPLSQLPTAAVGTALFNFVTSIPSVLASRADVFIRLDEPGPAEGSRAWTHIAVAIPEESEGGQEPRLDQLFGMRNLYLDTMELTLNIIPRGFPFIRYYFSRMTDFGPSPVPIQDNLVGVLNGVFGCEASGLEAAVDMLDINQIDVLDKVVHLMLHKEYINRFIDQAVQQDVVNPNAQPHGPTTSITCPCGRVLTLPTPEDRWYAVTVGLRIGFVKGWENVKSLVLHVSGNKYYSCDSKESARKVFLLAMASGNVGVSNSVDRPVVYSPVPRDVGMLFP</sequence>
<evidence type="ECO:0000313" key="2">
    <source>
        <dbReference type="Proteomes" id="UP001383192"/>
    </source>
</evidence>
<gene>
    <name evidence="1" type="ORF">VNI00_017203</name>
</gene>
<reference evidence="1 2" key="1">
    <citation type="submission" date="2024-01" db="EMBL/GenBank/DDBJ databases">
        <title>A draft genome for a cacao thread blight-causing isolate of Paramarasmius palmivorus.</title>
        <authorList>
            <person name="Baruah I.K."/>
            <person name="Bukari Y."/>
            <person name="Amoako-Attah I."/>
            <person name="Meinhardt L.W."/>
            <person name="Bailey B.A."/>
            <person name="Cohen S.P."/>
        </authorList>
    </citation>
    <scope>NUCLEOTIDE SEQUENCE [LARGE SCALE GENOMIC DNA]</scope>
    <source>
        <strain evidence="1 2">GH-12</strain>
    </source>
</reference>
<dbReference type="AlphaFoldDB" id="A0AAW0B700"/>